<evidence type="ECO:0000256" key="1">
    <source>
        <dbReference type="SAM" id="Coils"/>
    </source>
</evidence>
<proteinExistence type="predicted"/>
<organism evidence="2 3">
    <name type="scientific">Peptostreptococcus anaerobius</name>
    <dbReference type="NCBI Taxonomy" id="1261"/>
    <lineage>
        <taxon>Bacteria</taxon>
        <taxon>Bacillati</taxon>
        <taxon>Bacillota</taxon>
        <taxon>Clostridia</taxon>
        <taxon>Peptostreptococcales</taxon>
        <taxon>Peptostreptococcaceae</taxon>
        <taxon>Peptostreptococcus</taxon>
    </lineage>
</organism>
<protein>
    <submittedName>
        <fullName evidence="2">Uncharacterized protein</fullName>
    </submittedName>
</protein>
<evidence type="ECO:0000313" key="2">
    <source>
        <dbReference type="EMBL" id="SUB62143.1"/>
    </source>
</evidence>
<dbReference type="RefSeq" id="WP_019595646.1">
    <property type="nucleotide sequence ID" value="NZ_FOVA01000007.1"/>
</dbReference>
<evidence type="ECO:0000313" key="3">
    <source>
        <dbReference type="Proteomes" id="UP000255101"/>
    </source>
</evidence>
<reference evidence="2 3" key="1">
    <citation type="submission" date="2018-06" db="EMBL/GenBank/DDBJ databases">
        <authorList>
            <consortium name="Pathogen Informatics"/>
            <person name="Doyle S."/>
        </authorList>
    </citation>
    <scope>NUCLEOTIDE SEQUENCE [LARGE SCALE GENOMIC DNA]</scope>
    <source>
        <strain evidence="2 3">NCTC11460</strain>
    </source>
</reference>
<accession>A0A379CIN2</accession>
<dbReference type="EMBL" id="UGTB01000004">
    <property type="protein sequence ID" value="SUB62143.1"/>
    <property type="molecule type" value="Genomic_DNA"/>
</dbReference>
<keyword evidence="1" id="KW-0175">Coiled coil</keyword>
<name>A0A379CIN2_9FIRM</name>
<feature type="coiled-coil region" evidence="1">
    <location>
        <begin position="143"/>
        <end position="182"/>
    </location>
</feature>
<dbReference type="Proteomes" id="UP000255101">
    <property type="component" value="Unassembled WGS sequence"/>
</dbReference>
<dbReference type="AlphaFoldDB" id="A0A379CIN2"/>
<sequence length="248" mass="28545">MIEFLHTFIFDAKKDPDVCFQTIVDGEISKDIPTIHAGETARGIRVILSNFKYDENIQCYAYFKVTGNDKILRVPPHNRIKNTFDFYFPTMSEGKYECEIVVSQDKAVISSGVFQGRCTRAIRSVFFSEITLVDNAETIINTYDKYSKLLKDEIDKLKNLNMETLNEDIHNIKTQFEELKKHPGGKTYIYTQDVASDMWEITHNLNKHPSITIVDTGNNIVHGDCEYIDKNKLVIKFSFPFSGKAFLN</sequence>
<gene>
    <name evidence="2" type="ORF">NCTC11460_02151</name>
</gene>